<proteinExistence type="predicted"/>
<evidence type="ECO:0000313" key="4">
    <source>
        <dbReference type="Proteomes" id="UP000319663"/>
    </source>
</evidence>
<organism evidence="3 4">
    <name type="scientific">Monascus purpureus</name>
    <name type="common">Red mold</name>
    <name type="synonym">Monascus anka</name>
    <dbReference type="NCBI Taxonomy" id="5098"/>
    <lineage>
        <taxon>Eukaryota</taxon>
        <taxon>Fungi</taxon>
        <taxon>Dikarya</taxon>
        <taxon>Ascomycota</taxon>
        <taxon>Pezizomycotina</taxon>
        <taxon>Eurotiomycetes</taxon>
        <taxon>Eurotiomycetidae</taxon>
        <taxon>Eurotiales</taxon>
        <taxon>Aspergillaceae</taxon>
        <taxon>Monascus</taxon>
    </lineage>
</organism>
<evidence type="ECO:0000256" key="1">
    <source>
        <dbReference type="SAM" id="MobiDB-lite"/>
    </source>
</evidence>
<comment type="caution">
    <text evidence="3">The sequence shown here is derived from an EMBL/GenBank/DDBJ whole genome shotgun (WGS) entry which is preliminary data.</text>
</comment>
<evidence type="ECO:0000259" key="2">
    <source>
        <dbReference type="Pfam" id="PF19834"/>
    </source>
</evidence>
<dbReference type="AlphaFoldDB" id="A0A507QXV8"/>
<protein>
    <recommendedName>
        <fullName evidence="2">DUF6314 domain-containing protein</fullName>
    </recommendedName>
</protein>
<keyword evidence="4" id="KW-1185">Reference proteome</keyword>
<evidence type="ECO:0000313" key="3">
    <source>
        <dbReference type="EMBL" id="TQB73401.1"/>
    </source>
</evidence>
<sequence>MAKARSPRQILSTLFSSLARDTPQWILTRTLKSDNPMDINGVLRGTATFTPLRDGESDTDLGESQGSEIELVYREEGEIPASADSGVSSPMSGLRWTKKYIWRLDEQGSQMSVWFAKVGQQKDEADYLFHKFKFKFKSDDQDNVPGRQDSDSRLDDAHPIENGDDYISPVTPPLPLSMSPSVAAEDAGKGCDTTDTTVLIAYGDHLCVKDMYYTAYAFRIRSTGEVVSWSSRHIVKGPRKNQDIVNLYERGG</sequence>
<feature type="region of interest" description="Disordered" evidence="1">
    <location>
        <begin position="140"/>
        <end position="171"/>
    </location>
</feature>
<dbReference type="Proteomes" id="UP000319663">
    <property type="component" value="Unassembled WGS sequence"/>
</dbReference>
<dbReference type="OrthoDB" id="66881at2759"/>
<dbReference type="Pfam" id="PF19834">
    <property type="entry name" value="DUF6314"/>
    <property type="match status" value="2"/>
</dbReference>
<feature type="domain" description="DUF6314" evidence="2">
    <location>
        <begin position="199"/>
        <end position="250"/>
    </location>
</feature>
<feature type="compositionally biased region" description="Basic and acidic residues" evidence="1">
    <location>
        <begin position="148"/>
        <end position="161"/>
    </location>
</feature>
<dbReference type="STRING" id="5098.A0A507QXV8"/>
<gene>
    <name evidence="3" type="ORF">MPDQ_005897</name>
</gene>
<name>A0A507QXV8_MONPU</name>
<dbReference type="EMBL" id="VIFY01000045">
    <property type="protein sequence ID" value="TQB73401.1"/>
    <property type="molecule type" value="Genomic_DNA"/>
</dbReference>
<feature type="domain" description="DUF6314" evidence="2">
    <location>
        <begin position="24"/>
        <end position="139"/>
    </location>
</feature>
<accession>A0A507QXV8</accession>
<dbReference type="InterPro" id="IPR045632">
    <property type="entry name" value="DUF6314"/>
</dbReference>
<reference evidence="3 4" key="1">
    <citation type="submission" date="2019-06" db="EMBL/GenBank/DDBJ databases">
        <title>Wine fermentation using esterase from Monascus purpureus.</title>
        <authorList>
            <person name="Geng C."/>
            <person name="Zhang Y."/>
        </authorList>
    </citation>
    <scope>NUCLEOTIDE SEQUENCE [LARGE SCALE GENOMIC DNA]</scope>
    <source>
        <strain evidence="3">HQ1</strain>
    </source>
</reference>